<dbReference type="Pfam" id="PF00795">
    <property type="entry name" value="CN_hydrolase"/>
    <property type="match status" value="1"/>
</dbReference>
<proteinExistence type="predicted"/>
<feature type="compositionally biased region" description="Gly residues" evidence="2">
    <location>
        <begin position="245"/>
        <end position="266"/>
    </location>
</feature>
<dbReference type="SUPFAM" id="SSF56317">
    <property type="entry name" value="Carbon-nitrogen hydrolase"/>
    <property type="match status" value="2"/>
</dbReference>
<evidence type="ECO:0000256" key="3">
    <source>
        <dbReference type="SAM" id="Phobius"/>
    </source>
</evidence>
<dbReference type="InterPro" id="IPR050345">
    <property type="entry name" value="Aliph_Amidase/BUP"/>
</dbReference>
<dbReference type="AlphaFoldDB" id="A0AAD5DR68"/>
<comment type="caution">
    <text evidence="5">The sequence shown here is derived from an EMBL/GenBank/DDBJ whole genome shotgun (WGS) entry which is preliminary data.</text>
</comment>
<evidence type="ECO:0000256" key="1">
    <source>
        <dbReference type="ARBA" id="ARBA00022801"/>
    </source>
</evidence>
<accession>A0AAD5DR68</accession>
<evidence type="ECO:0000313" key="5">
    <source>
        <dbReference type="EMBL" id="KAI7840510.1"/>
    </source>
</evidence>
<feature type="region of interest" description="Disordered" evidence="2">
    <location>
        <begin position="240"/>
        <end position="267"/>
    </location>
</feature>
<keyword evidence="3" id="KW-0812">Transmembrane</keyword>
<keyword evidence="6" id="KW-1185">Reference proteome</keyword>
<dbReference type="PANTHER" id="PTHR43674:SF16">
    <property type="entry name" value="CARBON-NITROGEN FAMILY, PUTATIVE (AFU_ORTHOLOGUE AFUA_5G02350)-RELATED"/>
    <property type="match status" value="1"/>
</dbReference>
<organism evidence="5 6">
    <name type="scientific">Chlorella ohadii</name>
    <dbReference type="NCBI Taxonomy" id="2649997"/>
    <lineage>
        <taxon>Eukaryota</taxon>
        <taxon>Viridiplantae</taxon>
        <taxon>Chlorophyta</taxon>
        <taxon>core chlorophytes</taxon>
        <taxon>Trebouxiophyceae</taxon>
        <taxon>Chlorellales</taxon>
        <taxon>Chlorellaceae</taxon>
        <taxon>Chlorella clade</taxon>
        <taxon>Chlorella</taxon>
    </lineage>
</organism>
<dbReference type="GO" id="GO:0016811">
    <property type="term" value="F:hydrolase activity, acting on carbon-nitrogen (but not peptide) bonds, in linear amides"/>
    <property type="evidence" value="ECO:0007669"/>
    <property type="project" value="TreeGrafter"/>
</dbReference>
<dbReference type="EMBL" id="JADXDR010000079">
    <property type="protein sequence ID" value="KAI7840510.1"/>
    <property type="molecule type" value="Genomic_DNA"/>
</dbReference>
<keyword evidence="3" id="KW-1133">Transmembrane helix</keyword>
<dbReference type="Proteomes" id="UP001205105">
    <property type="component" value="Unassembled WGS sequence"/>
</dbReference>
<dbReference type="InterPro" id="IPR036526">
    <property type="entry name" value="C-N_Hydrolase_sf"/>
</dbReference>
<reference evidence="5" key="1">
    <citation type="submission" date="2020-11" db="EMBL/GenBank/DDBJ databases">
        <title>Chlorella ohadii genome sequencing and assembly.</title>
        <authorList>
            <person name="Murik O."/>
            <person name="Treves H."/>
            <person name="Kedem I."/>
            <person name="Shotland Y."/>
            <person name="Kaplan A."/>
        </authorList>
    </citation>
    <scope>NUCLEOTIDE SEQUENCE</scope>
    <source>
        <strain evidence="5">1</strain>
    </source>
</reference>
<feature type="domain" description="CN hydrolase" evidence="4">
    <location>
        <begin position="17"/>
        <end position="155"/>
    </location>
</feature>
<dbReference type="InterPro" id="IPR003010">
    <property type="entry name" value="C-N_Hydrolase"/>
</dbReference>
<feature type="region of interest" description="Disordered" evidence="2">
    <location>
        <begin position="158"/>
        <end position="187"/>
    </location>
</feature>
<feature type="compositionally biased region" description="Low complexity" evidence="2">
    <location>
        <begin position="158"/>
        <end position="172"/>
    </location>
</feature>
<feature type="transmembrane region" description="Helical" evidence="3">
    <location>
        <begin position="523"/>
        <end position="545"/>
    </location>
</feature>
<name>A0AAD5DR68_9CHLO</name>
<sequence length="548" mass="55955">MAQPPPASLPPPPPLSVAALQLETRPIPTAENLAHIDALLDTECRRLGVIRWDEGRPAATGSRAGGGGGGGDSGSVHLDILVLPEIFNCGYQMNERACYGAESLQDASRSPSLAALAHWARRYRCYAVATLLEATADGHIYNSLVLAAPDGNFITRPASSGSGSSGSSCSSGGSSGGSSGASASGSSSTHSLALVRKHRASSLEGFVFRSAGAAGRGGESEAHVVEIDAAPLLHKRSELHKVSRGSGGSNGSGSDGGGGGSTGQGPGQAKLRVAFSICYENYCTPPMEAIREAHLQEPLHLLISPFCAMRPAHDHPTFKWPCEAAERFAAQAAAVSALHAAKLRLPVVACHHTGPWSSALPRLLPLLPRDPAPISGPMLGCSAAYAPGGATLAQLAREQEGVLLVQLPLLHPAAAGAAHSAAEVAAEAAQVAQQTAAQLAPVVGAAAAQSAAAGPGTRYASYPGAYVVEPVSWHVRLGFPLMETLGSLSYHFWSGRQRQQVARAIAASGAWQGPVPPLDSGAAWWRGMVVAAAAAAAGLAVAVALRAR</sequence>
<evidence type="ECO:0000259" key="4">
    <source>
        <dbReference type="Pfam" id="PF00795"/>
    </source>
</evidence>
<dbReference type="Gene3D" id="3.60.110.10">
    <property type="entry name" value="Carbon-nitrogen hydrolase"/>
    <property type="match status" value="2"/>
</dbReference>
<keyword evidence="3" id="KW-0472">Membrane</keyword>
<evidence type="ECO:0000256" key="2">
    <source>
        <dbReference type="SAM" id="MobiDB-lite"/>
    </source>
</evidence>
<evidence type="ECO:0000313" key="6">
    <source>
        <dbReference type="Proteomes" id="UP001205105"/>
    </source>
</evidence>
<protein>
    <recommendedName>
        <fullName evidence="4">CN hydrolase domain-containing protein</fullName>
    </recommendedName>
</protein>
<dbReference type="PANTHER" id="PTHR43674">
    <property type="entry name" value="NITRILASE C965.09-RELATED"/>
    <property type="match status" value="1"/>
</dbReference>
<keyword evidence="1" id="KW-0378">Hydrolase</keyword>
<gene>
    <name evidence="5" type="ORF">COHA_005809</name>
</gene>